<evidence type="ECO:0000256" key="1">
    <source>
        <dbReference type="SAM" id="Phobius"/>
    </source>
</evidence>
<dbReference type="OrthoDB" id="2388369at2"/>
<feature type="transmembrane region" description="Helical" evidence="1">
    <location>
        <begin position="221"/>
        <end position="243"/>
    </location>
</feature>
<dbReference type="PANTHER" id="PTHR37305:SF1">
    <property type="entry name" value="MEMBRANE PROTEIN"/>
    <property type="match status" value="1"/>
</dbReference>
<dbReference type="RefSeq" id="WP_057986438.1">
    <property type="nucleotide sequence ID" value="NZ_JAGGKH010000016.1"/>
</dbReference>
<dbReference type="EMBL" id="LDJR01000049">
    <property type="protein sequence ID" value="OAK70686.1"/>
    <property type="molecule type" value="Genomic_DNA"/>
</dbReference>
<evidence type="ECO:0000313" key="2">
    <source>
        <dbReference type="EMBL" id="OAK70686.1"/>
    </source>
</evidence>
<sequence length="249" mass="28056">MGNLIKAEWYKLRKDRSFWFLILLLLATSIFYPLLIIFDEGAELIKISNFYQSDLLNANIYVIKLIPCILAGFFISKEYSSGTMKNIVSSGNSRARIYFAKLIVFSIGAVIISIIIPIFLTGTMGAYLGFPDMPEWSYFVKTLGFIILYAAAFASLMTFFATILTDSGKAIAFMIIFFQMAEGILTTIAEYIPFFEPLVKNSIFYLLWNIENVGSLNSKDLLNMIFVPVISFAVFGGLGGIVFRKKEIK</sequence>
<organism evidence="2 3">
    <name type="scientific">Lederbergia galactosidilytica</name>
    <dbReference type="NCBI Taxonomy" id="217031"/>
    <lineage>
        <taxon>Bacteria</taxon>
        <taxon>Bacillati</taxon>
        <taxon>Bacillota</taxon>
        <taxon>Bacilli</taxon>
        <taxon>Bacillales</taxon>
        <taxon>Bacillaceae</taxon>
        <taxon>Lederbergia</taxon>
    </lineage>
</organism>
<feature type="transmembrane region" description="Helical" evidence="1">
    <location>
        <begin position="97"/>
        <end position="130"/>
    </location>
</feature>
<dbReference type="Pfam" id="PF12730">
    <property type="entry name" value="ABC2_membrane_4"/>
    <property type="match status" value="1"/>
</dbReference>
<name>A0A177ZRU7_9BACI</name>
<dbReference type="AlphaFoldDB" id="A0A177ZRU7"/>
<comment type="caution">
    <text evidence="2">The sequence shown here is derived from an EMBL/GenBank/DDBJ whole genome shotgun (WGS) entry which is preliminary data.</text>
</comment>
<dbReference type="PATRIC" id="fig|217031.6.peg.2555"/>
<gene>
    <name evidence="2" type="ORF">ABB05_11935</name>
</gene>
<keyword evidence="1" id="KW-0812">Transmembrane</keyword>
<accession>A0A177ZRU7</accession>
<evidence type="ECO:0000313" key="3">
    <source>
        <dbReference type="Proteomes" id="UP000077881"/>
    </source>
</evidence>
<keyword evidence="1" id="KW-0472">Membrane</keyword>
<proteinExistence type="predicted"/>
<protein>
    <submittedName>
        <fullName evidence="2">Membrane protein</fullName>
    </submittedName>
</protein>
<feature type="transmembrane region" description="Helical" evidence="1">
    <location>
        <begin position="171"/>
        <end position="192"/>
    </location>
</feature>
<dbReference type="Proteomes" id="UP000077881">
    <property type="component" value="Unassembled WGS sequence"/>
</dbReference>
<dbReference type="STRING" id="217031.ABB05_11935"/>
<feature type="transmembrane region" description="Helical" evidence="1">
    <location>
        <begin position="18"/>
        <end position="38"/>
    </location>
</feature>
<reference evidence="2 3" key="1">
    <citation type="submission" date="2015-05" db="EMBL/GenBank/DDBJ databases">
        <title>Comparison of genome.</title>
        <authorList>
            <person name="Zheng Z."/>
            <person name="Sun M."/>
        </authorList>
    </citation>
    <scope>NUCLEOTIDE SEQUENCE [LARGE SCALE GENOMIC DNA]</scope>
    <source>
        <strain evidence="2 3">G25-74</strain>
    </source>
</reference>
<dbReference type="PANTHER" id="PTHR37305">
    <property type="entry name" value="INTEGRAL MEMBRANE PROTEIN-RELATED"/>
    <property type="match status" value="1"/>
</dbReference>
<keyword evidence="1" id="KW-1133">Transmembrane helix</keyword>
<feature type="transmembrane region" description="Helical" evidence="1">
    <location>
        <begin position="142"/>
        <end position="164"/>
    </location>
</feature>
<feature type="transmembrane region" description="Helical" evidence="1">
    <location>
        <begin position="58"/>
        <end position="76"/>
    </location>
</feature>
<keyword evidence="3" id="KW-1185">Reference proteome</keyword>